<sequence>MKTYSVFLLTATFLLSGCTSPTSDTLTVSSIKLKAGEKVFAEINDQDIAAYHLKGKLNKNYLLKGVEYLPNHKERTLFSMEIEPKKYDSTLRVLQSSSAKYIHFGANLEGGSIRAHEALKQKPVAFSTTGPSSNFTLSDYDVLLLRHVSTSGKIETHSLEDIHGPEDIDVKKDEQIFALVLKASE</sequence>
<proteinExistence type="predicted"/>
<comment type="caution">
    <text evidence="1">The sequence shown here is derived from an EMBL/GenBank/DDBJ whole genome shotgun (WGS) entry which is preliminary data.</text>
</comment>
<evidence type="ECO:0000313" key="1">
    <source>
        <dbReference type="EMBL" id="MDI3234892.1"/>
    </source>
</evidence>
<dbReference type="RefSeq" id="WP_014969199.1">
    <property type="nucleotide sequence ID" value="NZ_JANJYY010000048.1"/>
</dbReference>
<dbReference type="EMBL" id="JASBQV010000009">
    <property type="protein sequence ID" value="MDI3234892.1"/>
    <property type="molecule type" value="Genomic_DNA"/>
</dbReference>
<name>A0ABT6R1S7_9BACL</name>
<organism evidence="1 2">
    <name type="scientific">Exiguobacterium antarcticum</name>
    <dbReference type="NCBI Taxonomy" id="132920"/>
    <lineage>
        <taxon>Bacteria</taxon>
        <taxon>Bacillati</taxon>
        <taxon>Bacillota</taxon>
        <taxon>Bacilli</taxon>
        <taxon>Bacillales</taxon>
        <taxon>Bacillales Family XII. Incertae Sedis</taxon>
        <taxon>Exiguobacterium</taxon>
    </lineage>
</organism>
<keyword evidence="2" id="KW-1185">Reference proteome</keyword>
<dbReference type="PROSITE" id="PS51257">
    <property type="entry name" value="PROKAR_LIPOPROTEIN"/>
    <property type="match status" value="1"/>
</dbReference>
<reference evidence="1 2" key="1">
    <citation type="submission" date="2023-04" db="EMBL/GenBank/DDBJ databases">
        <title>Antarctic isolates genomes.</title>
        <authorList>
            <person name="Dimov S.G."/>
        </authorList>
    </citation>
    <scope>NUCLEOTIDE SEQUENCE [LARGE SCALE GENOMIC DNA]</scope>
    <source>
        <strain evidence="1 2">AL19</strain>
    </source>
</reference>
<protein>
    <recommendedName>
        <fullName evidence="3">Lipoprotein</fullName>
    </recommendedName>
</protein>
<gene>
    <name evidence="1" type="ORF">QK289_07710</name>
</gene>
<dbReference type="Proteomes" id="UP001243286">
    <property type="component" value="Unassembled WGS sequence"/>
</dbReference>
<evidence type="ECO:0008006" key="3">
    <source>
        <dbReference type="Google" id="ProtNLM"/>
    </source>
</evidence>
<accession>A0ABT6R1S7</accession>
<evidence type="ECO:0000313" key="2">
    <source>
        <dbReference type="Proteomes" id="UP001243286"/>
    </source>
</evidence>